<dbReference type="EMBL" id="WWEO01000045">
    <property type="protein sequence ID" value="NCD72430.1"/>
    <property type="molecule type" value="Genomic_DNA"/>
</dbReference>
<evidence type="ECO:0000256" key="1">
    <source>
        <dbReference type="SAM" id="Phobius"/>
    </source>
</evidence>
<sequence>MVYKQTWVVLILTLIDQELVVQTYGLWLRVDSIIVATHSIIVSLYTIAYKYRYIWVTSCI</sequence>
<evidence type="ECO:0000313" key="2">
    <source>
        <dbReference type="EMBL" id="NCD72430.1"/>
    </source>
</evidence>
<dbReference type="AlphaFoldDB" id="A0A966DV31"/>
<reference evidence="2" key="2">
    <citation type="submission" date="2020-10" db="EMBL/GenBank/DDBJ databases">
        <title>Mucilaginibacter sp. nov., isolated from soil.</title>
        <authorList>
            <person name="Jeon C.O."/>
        </authorList>
    </citation>
    <scope>NUCLEOTIDE SEQUENCE</scope>
    <source>
        <strain evidence="2">R11</strain>
    </source>
</reference>
<feature type="transmembrane region" description="Helical" evidence="1">
    <location>
        <begin position="7"/>
        <end position="27"/>
    </location>
</feature>
<protein>
    <submittedName>
        <fullName evidence="2">Uncharacterized protein</fullName>
    </submittedName>
</protein>
<keyword evidence="1" id="KW-0472">Membrane</keyword>
<evidence type="ECO:0000313" key="3">
    <source>
        <dbReference type="Proteomes" id="UP000638732"/>
    </source>
</evidence>
<organism evidence="2 3">
    <name type="scientific">Mucilaginibacter agri</name>
    <dbReference type="NCBI Taxonomy" id="2695265"/>
    <lineage>
        <taxon>Bacteria</taxon>
        <taxon>Pseudomonadati</taxon>
        <taxon>Bacteroidota</taxon>
        <taxon>Sphingobacteriia</taxon>
        <taxon>Sphingobacteriales</taxon>
        <taxon>Sphingobacteriaceae</taxon>
        <taxon>Mucilaginibacter</taxon>
    </lineage>
</organism>
<reference evidence="2" key="1">
    <citation type="submission" date="2020-01" db="EMBL/GenBank/DDBJ databases">
        <authorList>
            <person name="Seo Y.L."/>
        </authorList>
    </citation>
    <scope>NUCLEOTIDE SEQUENCE</scope>
    <source>
        <strain evidence="2">R11</strain>
    </source>
</reference>
<dbReference type="Proteomes" id="UP000638732">
    <property type="component" value="Unassembled WGS sequence"/>
</dbReference>
<accession>A0A966DV31</accession>
<keyword evidence="1" id="KW-0812">Transmembrane</keyword>
<dbReference type="RefSeq" id="WP_166588376.1">
    <property type="nucleotide sequence ID" value="NZ_WWEO01000045.1"/>
</dbReference>
<comment type="caution">
    <text evidence="2">The sequence shown here is derived from an EMBL/GenBank/DDBJ whole genome shotgun (WGS) entry which is preliminary data.</text>
</comment>
<feature type="transmembrane region" description="Helical" evidence="1">
    <location>
        <begin position="33"/>
        <end position="51"/>
    </location>
</feature>
<keyword evidence="1" id="KW-1133">Transmembrane helix</keyword>
<proteinExistence type="predicted"/>
<name>A0A966DV31_9SPHI</name>
<gene>
    <name evidence="2" type="ORF">GSY63_23900</name>
</gene>
<keyword evidence="3" id="KW-1185">Reference proteome</keyword>